<gene>
    <name evidence="3" type="ORF">DXN04_05770</name>
</gene>
<evidence type="ECO:0008006" key="5">
    <source>
        <dbReference type="Google" id="ProtNLM"/>
    </source>
</evidence>
<reference evidence="3 4" key="1">
    <citation type="submission" date="2018-08" db="EMBL/GenBank/DDBJ databases">
        <title>Chitinophaga sp. K20C18050901, a novel bacterium isolated from forest soil.</title>
        <authorList>
            <person name="Wang C."/>
        </authorList>
    </citation>
    <scope>NUCLEOTIDE SEQUENCE [LARGE SCALE GENOMIC DNA]</scope>
    <source>
        <strain evidence="3 4">K20C18050901</strain>
    </source>
</reference>
<keyword evidence="2" id="KW-0732">Signal</keyword>
<sequence>MKSTFSLILLLVAFQPVLYAQLSAGPEFAIPVGDFRHNSYMPYGGYNYGVGASVKYLHRINRTFGASLQTGAIRYHGSTIKGYDFFAIPVKLGANIRYRSLFAEPQVGLTYFADNRTYYENGSTTYGVNIGTSLSRHLLLSGNYERWNKGGYKASHVGVSLAYAFSSSQHKYDSLERKARINYDKSSENWQKHKTFQALGWTSLGIGVPLTLIGLVSTIANAYNNEDNSAAAKWMLGSGAVLTTSSIPLFIFSHKYKKKAT</sequence>
<comment type="caution">
    <text evidence="3">The sequence shown here is derived from an EMBL/GenBank/DDBJ whole genome shotgun (WGS) entry which is preliminary data.</text>
</comment>
<evidence type="ECO:0000313" key="4">
    <source>
        <dbReference type="Proteomes" id="UP000261174"/>
    </source>
</evidence>
<evidence type="ECO:0000256" key="1">
    <source>
        <dbReference type="SAM" id="Phobius"/>
    </source>
</evidence>
<evidence type="ECO:0000256" key="2">
    <source>
        <dbReference type="SAM" id="SignalP"/>
    </source>
</evidence>
<protein>
    <recommendedName>
        <fullName evidence="5">Outer membrane protein beta-barrel domain-containing protein</fullName>
    </recommendedName>
</protein>
<feature type="chain" id="PRO_5017763423" description="Outer membrane protein beta-barrel domain-containing protein" evidence="2">
    <location>
        <begin position="21"/>
        <end position="261"/>
    </location>
</feature>
<feature type="signal peptide" evidence="2">
    <location>
        <begin position="1"/>
        <end position="20"/>
    </location>
</feature>
<dbReference type="Proteomes" id="UP000261174">
    <property type="component" value="Unassembled WGS sequence"/>
</dbReference>
<dbReference type="AlphaFoldDB" id="A0A3E1PA17"/>
<evidence type="ECO:0000313" key="3">
    <source>
        <dbReference type="EMBL" id="RFM37004.1"/>
    </source>
</evidence>
<accession>A0A3E1PA17</accession>
<organism evidence="3 4">
    <name type="scientific">Chitinophaga silvisoli</name>
    <dbReference type="NCBI Taxonomy" id="2291814"/>
    <lineage>
        <taxon>Bacteria</taxon>
        <taxon>Pseudomonadati</taxon>
        <taxon>Bacteroidota</taxon>
        <taxon>Chitinophagia</taxon>
        <taxon>Chitinophagales</taxon>
        <taxon>Chitinophagaceae</taxon>
        <taxon>Chitinophaga</taxon>
    </lineage>
</organism>
<dbReference type="EMBL" id="QTJV01000001">
    <property type="protein sequence ID" value="RFM37004.1"/>
    <property type="molecule type" value="Genomic_DNA"/>
</dbReference>
<keyword evidence="4" id="KW-1185">Reference proteome</keyword>
<feature type="transmembrane region" description="Helical" evidence="1">
    <location>
        <begin position="234"/>
        <end position="252"/>
    </location>
</feature>
<dbReference type="RefSeq" id="WP_116852324.1">
    <property type="nucleotide sequence ID" value="NZ_QTJV01000001.1"/>
</dbReference>
<dbReference type="OrthoDB" id="641813at2"/>
<keyword evidence="1" id="KW-0472">Membrane</keyword>
<name>A0A3E1PA17_9BACT</name>
<keyword evidence="1" id="KW-0812">Transmembrane</keyword>
<keyword evidence="1" id="KW-1133">Transmembrane helix</keyword>
<proteinExistence type="predicted"/>